<feature type="binding site" evidence="3">
    <location>
        <position position="63"/>
    </location>
    <ligand>
        <name>a divalent metal cation</name>
        <dbReference type="ChEBI" id="CHEBI:60240"/>
        <label>1</label>
    </ligand>
</feature>
<evidence type="ECO:0000313" key="5">
    <source>
        <dbReference type="Proteomes" id="UP001178662"/>
    </source>
</evidence>
<keyword evidence="5" id="KW-1185">Reference proteome</keyword>
<evidence type="ECO:0000313" key="4">
    <source>
        <dbReference type="EMBL" id="WEK53025.1"/>
    </source>
</evidence>
<dbReference type="EMBL" id="CP119317">
    <property type="protein sequence ID" value="WEK53025.1"/>
    <property type="molecule type" value="Genomic_DNA"/>
</dbReference>
<accession>A0AA95ETD1</accession>
<evidence type="ECO:0000256" key="2">
    <source>
        <dbReference type="ARBA" id="ARBA00022112"/>
    </source>
</evidence>
<organism evidence="4 5">
    <name type="scientific">Candidatus Cohnella colombiensis</name>
    <dbReference type="NCBI Taxonomy" id="3121368"/>
    <lineage>
        <taxon>Bacteria</taxon>
        <taxon>Bacillati</taxon>
        <taxon>Bacillota</taxon>
        <taxon>Bacilli</taxon>
        <taxon>Bacillales</taxon>
        <taxon>Paenibacillaceae</taxon>
        <taxon>Cohnella</taxon>
    </lineage>
</organism>
<dbReference type="InterPro" id="IPR002678">
    <property type="entry name" value="DUF34/NIF3"/>
</dbReference>
<sequence>MTIIIQDVLDALTAPATAVPNSVDKLLFGNDRTIVSGIAVTFMVTQHVLEQAHRFGANLILTHEGAFYSHHHSLQIHADESVFKAKKQFIEQNDLAVYRVHDFLHRNYPDAIMEGLIRALDWEPYVNETFPTATVVTIPAISVSETAEYVKMRLGISTLRVVGDLTKSCSRIGLLVGNRGGSELAIPLFEQHRLDLIVYGEGPEWETPEYVRDAVHMGEDKALLVLGHLESEQPGMKRLAERLSKMFATVPVHFIPVDSVFKFV</sequence>
<feature type="binding site" evidence="3">
    <location>
        <position position="228"/>
    </location>
    <ligand>
        <name>a divalent metal cation</name>
        <dbReference type="ChEBI" id="CHEBI:60240"/>
        <label>1</label>
    </ligand>
</feature>
<evidence type="ECO:0000256" key="1">
    <source>
        <dbReference type="ARBA" id="ARBA00006964"/>
    </source>
</evidence>
<comment type="similarity">
    <text evidence="1">Belongs to the GTP cyclohydrolase I type 2/NIF3 family.</text>
</comment>
<reference evidence="4" key="1">
    <citation type="submission" date="2023-03" db="EMBL/GenBank/DDBJ databases">
        <title>Andean soil-derived lignocellulolytic bacterial consortium as a source of novel taxa and putative plastic-active enzymes.</title>
        <authorList>
            <person name="Diaz-Garcia L."/>
            <person name="Chuvochina M."/>
            <person name="Feuerriegel G."/>
            <person name="Bunk B."/>
            <person name="Sproer C."/>
            <person name="Streit W.R."/>
            <person name="Rodriguez L.M."/>
            <person name="Overmann J."/>
            <person name="Jimenez D.J."/>
        </authorList>
    </citation>
    <scope>NUCLEOTIDE SEQUENCE</scope>
    <source>
        <strain evidence="4">MAG 2441</strain>
    </source>
</reference>
<protein>
    <recommendedName>
        <fullName evidence="2">GTP cyclohydrolase 1 type 2 homolog</fullName>
    </recommendedName>
</protein>
<feature type="binding site" evidence="3">
    <location>
        <position position="232"/>
    </location>
    <ligand>
        <name>a divalent metal cation</name>
        <dbReference type="ChEBI" id="CHEBI:60240"/>
        <label>1</label>
    </ligand>
</feature>
<evidence type="ECO:0000256" key="3">
    <source>
        <dbReference type="PIRSR" id="PIRSR602678-1"/>
    </source>
</evidence>
<dbReference type="InterPro" id="IPR036069">
    <property type="entry name" value="DUF34/NIF3_sf"/>
</dbReference>
<gene>
    <name evidence="4" type="ORF">P0Y55_10490</name>
</gene>
<dbReference type="SUPFAM" id="SSF102705">
    <property type="entry name" value="NIF3 (NGG1p interacting factor 3)-like"/>
    <property type="match status" value="1"/>
</dbReference>
<dbReference type="Proteomes" id="UP001178662">
    <property type="component" value="Chromosome"/>
</dbReference>
<keyword evidence="3" id="KW-0479">Metal-binding</keyword>
<dbReference type="Pfam" id="PF01784">
    <property type="entry name" value="DUF34_NIF3"/>
    <property type="match status" value="1"/>
</dbReference>
<proteinExistence type="inferred from homology"/>
<name>A0AA95ETD1_9BACL</name>
<dbReference type="Gene3D" id="3.40.1390.30">
    <property type="entry name" value="NIF3 (NGG1p interacting factor 3)-like"/>
    <property type="match status" value="1"/>
</dbReference>
<dbReference type="AlphaFoldDB" id="A0AA95ETD1"/>
<dbReference type="GO" id="GO:0046872">
    <property type="term" value="F:metal ion binding"/>
    <property type="evidence" value="ECO:0007669"/>
    <property type="project" value="UniProtKB-KW"/>
</dbReference>